<dbReference type="InterPro" id="IPR005835">
    <property type="entry name" value="NTP_transferase_dom"/>
</dbReference>
<dbReference type="GO" id="GO:0016740">
    <property type="term" value="F:transferase activity"/>
    <property type="evidence" value="ECO:0007669"/>
    <property type="project" value="UniProtKB-KW"/>
</dbReference>
<dbReference type="PANTHER" id="PTHR22572">
    <property type="entry name" value="SUGAR-1-PHOSPHATE GUANYL TRANSFERASE"/>
    <property type="match status" value="1"/>
</dbReference>
<dbReference type="InterPro" id="IPR029044">
    <property type="entry name" value="Nucleotide-diphossugar_trans"/>
</dbReference>
<accession>A0A8J6NM30</accession>
<evidence type="ECO:0000313" key="3">
    <source>
        <dbReference type="Proteomes" id="UP000614469"/>
    </source>
</evidence>
<gene>
    <name evidence="2" type="ORF">H8E29_10960</name>
</gene>
<dbReference type="EMBL" id="JACNJN010000122">
    <property type="protein sequence ID" value="MBC8335779.1"/>
    <property type="molecule type" value="Genomic_DNA"/>
</dbReference>
<organism evidence="2 3">
    <name type="scientific">Candidatus Desulfolinea nitratireducens</name>
    <dbReference type="NCBI Taxonomy" id="2841698"/>
    <lineage>
        <taxon>Bacteria</taxon>
        <taxon>Bacillati</taxon>
        <taxon>Chloroflexota</taxon>
        <taxon>Anaerolineae</taxon>
        <taxon>Anaerolineales</taxon>
        <taxon>Anaerolineales incertae sedis</taxon>
        <taxon>Candidatus Desulfolinea</taxon>
    </lineage>
</organism>
<name>A0A8J6NM30_9CHLR</name>
<dbReference type="AlphaFoldDB" id="A0A8J6NM30"/>
<dbReference type="Proteomes" id="UP000614469">
    <property type="component" value="Unassembled WGS sequence"/>
</dbReference>
<dbReference type="SUPFAM" id="SSF53448">
    <property type="entry name" value="Nucleotide-diphospho-sugar transferases"/>
    <property type="match status" value="1"/>
</dbReference>
<evidence type="ECO:0000259" key="1">
    <source>
        <dbReference type="Pfam" id="PF00483"/>
    </source>
</evidence>
<protein>
    <submittedName>
        <fullName evidence="2">NTP transferase domain-containing protein</fullName>
    </submittedName>
</protein>
<feature type="domain" description="Nucleotidyl transferase" evidence="1">
    <location>
        <begin position="7"/>
        <end position="228"/>
    </location>
</feature>
<proteinExistence type="predicted"/>
<sequence>MILYPVVILAGGLAVRLRPITEEIPKALVEVGGEPFIVHQLRLLYSRGIRNVIISAWYLGEMIREFIGDGSRFGMQVQYVFDGEKALGTAGAVRKALGFIDGPFFVLNGDTYFPCDFAAIQTYFELCAQSGLMTVNYNQMDWHDSNVEFKDGEIIRHDKQNRDALMQHVDAGLALFDPIAFAHLPEGQSADLMDVFQKLLAEGKLLGYEEQQRFYEVGSFSGLKELDMLLSENPDRFLAG</sequence>
<dbReference type="Pfam" id="PF00483">
    <property type="entry name" value="NTP_transferase"/>
    <property type="match status" value="1"/>
</dbReference>
<keyword evidence="2" id="KW-0808">Transferase</keyword>
<evidence type="ECO:0000313" key="2">
    <source>
        <dbReference type="EMBL" id="MBC8335779.1"/>
    </source>
</evidence>
<comment type="caution">
    <text evidence="2">The sequence shown here is derived from an EMBL/GenBank/DDBJ whole genome shotgun (WGS) entry which is preliminary data.</text>
</comment>
<dbReference type="InterPro" id="IPR050486">
    <property type="entry name" value="Mannose-1P_guanyltransferase"/>
</dbReference>
<dbReference type="Gene3D" id="3.90.550.10">
    <property type="entry name" value="Spore Coat Polysaccharide Biosynthesis Protein SpsA, Chain A"/>
    <property type="match status" value="1"/>
</dbReference>
<reference evidence="2 3" key="1">
    <citation type="submission" date="2020-08" db="EMBL/GenBank/DDBJ databases">
        <title>Bridging the membrane lipid divide: bacteria of the FCB group superphylum have the potential to synthesize archaeal ether lipids.</title>
        <authorList>
            <person name="Villanueva L."/>
            <person name="Von Meijenfeldt F.A.B."/>
            <person name="Westbye A.B."/>
            <person name="Yadav S."/>
            <person name="Hopmans E.C."/>
            <person name="Dutilh B.E."/>
            <person name="Sinninghe Damste J.S."/>
        </authorList>
    </citation>
    <scope>NUCLEOTIDE SEQUENCE [LARGE SCALE GENOMIC DNA]</scope>
    <source>
        <strain evidence="2">NIOZ-UU36</strain>
    </source>
</reference>